<organism evidence="5 6">
    <name type="scientific">Rhodoblastus acidophilus</name>
    <name type="common">Rhodopseudomonas acidophila</name>
    <dbReference type="NCBI Taxonomy" id="1074"/>
    <lineage>
        <taxon>Bacteria</taxon>
        <taxon>Pseudomonadati</taxon>
        <taxon>Pseudomonadota</taxon>
        <taxon>Alphaproteobacteria</taxon>
        <taxon>Hyphomicrobiales</taxon>
        <taxon>Rhodoblastaceae</taxon>
        <taxon>Rhodoblastus</taxon>
    </lineage>
</organism>
<dbReference type="InterPro" id="IPR023346">
    <property type="entry name" value="Lysozyme-like_dom_sf"/>
</dbReference>
<evidence type="ECO:0000313" key="5">
    <source>
        <dbReference type="EMBL" id="SNB78129.1"/>
    </source>
</evidence>
<dbReference type="Gene3D" id="1.10.530.10">
    <property type="match status" value="1"/>
</dbReference>
<feature type="chain" id="PRO_5012758641" evidence="3">
    <location>
        <begin position="21"/>
        <end position="270"/>
    </location>
</feature>
<dbReference type="SUPFAM" id="SSF53955">
    <property type="entry name" value="Lysozyme-like"/>
    <property type="match status" value="1"/>
</dbReference>
<proteinExistence type="inferred from homology"/>
<evidence type="ECO:0000313" key="6">
    <source>
        <dbReference type="Proteomes" id="UP000198418"/>
    </source>
</evidence>
<dbReference type="RefSeq" id="WP_088521600.1">
    <property type="nucleotide sequence ID" value="NZ_FYDG01000009.1"/>
</dbReference>
<evidence type="ECO:0000259" key="4">
    <source>
        <dbReference type="Pfam" id="PF01464"/>
    </source>
</evidence>
<gene>
    <name evidence="5" type="ORF">SAMN06265338_10965</name>
</gene>
<accession>A0A212RZF9</accession>
<keyword evidence="6" id="KW-1185">Reference proteome</keyword>
<dbReference type="AlphaFoldDB" id="A0A212RZF9"/>
<evidence type="ECO:0000256" key="3">
    <source>
        <dbReference type="SAM" id="SignalP"/>
    </source>
</evidence>
<keyword evidence="3" id="KW-0732">Signal</keyword>
<feature type="domain" description="Transglycosylase SLT" evidence="4">
    <location>
        <begin position="129"/>
        <end position="225"/>
    </location>
</feature>
<feature type="compositionally biased region" description="Pro residues" evidence="2">
    <location>
        <begin position="85"/>
        <end position="95"/>
    </location>
</feature>
<comment type="similarity">
    <text evidence="1">Belongs to the virb1 family.</text>
</comment>
<evidence type="ECO:0000256" key="1">
    <source>
        <dbReference type="ARBA" id="ARBA00009387"/>
    </source>
</evidence>
<sequence>MAQALTRALILIAAASPAFAGGLPAHPLIPRPRPVFPGDPPPGSLPPDAADVYGADSSVVELSPAQTAPDSQTAPASQAAFGDPPSGPVNVPVPPEARVDTPQPPYDPRPTGLDPDGFSVAEKTGLADLTRKYAARHGLPLELLHRIIMRESKYKPHLVHRHYYGLMQITSATARGMGYKGSAKGLLDAETNLAYATPYLANAWALADGDIDRAVRLYASGYYYTAKSKGMLGAMRDAHSPPIAPEAGQQPTLAAPPPPQTSFFGGLFGR</sequence>
<feature type="region of interest" description="Disordered" evidence="2">
    <location>
        <begin position="31"/>
        <end position="119"/>
    </location>
</feature>
<dbReference type="EMBL" id="FYDG01000009">
    <property type="protein sequence ID" value="SNB78129.1"/>
    <property type="molecule type" value="Genomic_DNA"/>
</dbReference>
<dbReference type="Proteomes" id="UP000198418">
    <property type="component" value="Unassembled WGS sequence"/>
</dbReference>
<reference evidence="6" key="1">
    <citation type="submission" date="2017-06" db="EMBL/GenBank/DDBJ databases">
        <authorList>
            <person name="Varghese N."/>
            <person name="Submissions S."/>
        </authorList>
    </citation>
    <scope>NUCLEOTIDE SEQUENCE [LARGE SCALE GENOMIC DNA]</scope>
    <source>
        <strain evidence="6">DSM 137</strain>
    </source>
</reference>
<dbReference type="InterPro" id="IPR008258">
    <property type="entry name" value="Transglycosylase_SLT_dom_1"/>
</dbReference>
<feature type="signal peptide" evidence="3">
    <location>
        <begin position="1"/>
        <end position="20"/>
    </location>
</feature>
<feature type="compositionally biased region" description="Pro residues" evidence="2">
    <location>
        <begin position="31"/>
        <end position="45"/>
    </location>
</feature>
<feature type="compositionally biased region" description="Polar residues" evidence="2">
    <location>
        <begin position="64"/>
        <end position="76"/>
    </location>
</feature>
<dbReference type="Pfam" id="PF01464">
    <property type="entry name" value="SLT"/>
    <property type="match status" value="1"/>
</dbReference>
<name>A0A212RZF9_RHOAC</name>
<dbReference type="OrthoDB" id="9788661at2"/>
<protein>
    <submittedName>
        <fullName evidence="5">Transglycosylase SLT domain-containing protein</fullName>
    </submittedName>
</protein>
<evidence type="ECO:0000256" key="2">
    <source>
        <dbReference type="SAM" id="MobiDB-lite"/>
    </source>
</evidence>